<evidence type="ECO:0000259" key="2">
    <source>
        <dbReference type="Pfam" id="PF08450"/>
    </source>
</evidence>
<dbReference type="Proteomes" id="UP000184159">
    <property type="component" value="Unassembled WGS sequence"/>
</dbReference>
<accession>A0A1M5CIK7</accession>
<organism evidence="3 4">
    <name type="scientific">Vibrio gazogenes DSM 21264 = NBRC 103151</name>
    <dbReference type="NCBI Taxonomy" id="1123492"/>
    <lineage>
        <taxon>Bacteria</taxon>
        <taxon>Pseudomonadati</taxon>
        <taxon>Pseudomonadota</taxon>
        <taxon>Gammaproteobacteria</taxon>
        <taxon>Vibrionales</taxon>
        <taxon>Vibrionaceae</taxon>
        <taxon>Vibrio</taxon>
    </lineage>
</organism>
<gene>
    <name evidence="3" type="ORF">SAMN02745781_02566</name>
</gene>
<dbReference type="GO" id="GO:0016787">
    <property type="term" value="F:hydrolase activity"/>
    <property type="evidence" value="ECO:0007669"/>
    <property type="project" value="UniProtKB-KW"/>
</dbReference>
<dbReference type="RefSeq" id="WP_077316200.1">
    <property type="nucleotide sequence ID" value="NZ_FQUH01000012.1"/>
</dbReference>
<sequence>MSFEEALLSPLHQVSGGHIWCEGAAWLQHPGQLLFSDVKKNALYLYHPDSHETELVTDYSHFANGNYPLANGNVVTCEHGRRCLSIRHKDNLALAKVLVDKYDGKRLNSPNDVVERRSDGTIWFTDPPYGILSDAEGYKSESQMVGCYIYCYDPHDDSLTIASTDIQRPNGLVFSPDETTLYVADMSIVDFPTQGLKHLKAFDVHGKVLSQGRLVYQVEHGIPDGMTMDHFGTLYCSSSEGILVLNREMVLVGRIPVPETVSNCTLNHDESTLYITASTSVYAIDLNCQILAEL</sequence>
<feature type="domain" description="SMP-30/Gluconolactonase/LRE-like region" evidence="2">
    <location>
        <begin position="20"/>
        <end position="278"/>
    </location>
</feature>
<evidence type="ECO:0000256" key="1">
    <source>
        <dbReference type="ARBA" id="ARBA00022801"/>
    </source>
</evidence>
<keyword evidence="1" id="KW-0378">Hydrolase</keyword>
<name>A0A1M5CIK7_VIBGA</name>
<dbReference type="EMBL" id="FQUH01000012">
    <property type="protein sequence ID" value="SHF54437.1"/>
    <property type="molecule type" value="Genomic_DNA"/>
</dbReference>
<dbReference type="Pfam" id="PF08450">
    <property type="entry name" value="SGL"/>
    <property type="match status" value="1"/>
</dbReference>
<proteinExistence type="predicted"/>
<dbReference type="InterPro" id="IPR011042">
    <property type="entry name" value="6-blade_b-propeller_TolB-like"/>
</dbReference>
<dbReference type="Gene3D" id="2.120.10.30">
    <property type="entry name" value="TolB, C-terminal domain"/>
    <property type="match status" value="1"/>
</dbReference>
<evidence type="ECO:0000313" key="4">
    <source>
        <dbReference type="Proteomes" id="UP000184159"/>
    </source>
</evidence>
<dbReference type="InterPro" id="IPR051262">
    <property type="entry name" value="SMP-30/CGR1_Lactonase"/>
</dbReference>
<dbReference type="InterPro" id="IPR013658">
    <property type="entry name" value="SGL"/>
</dbReference>
<dbReference type="PANTHER" id="PTHR47572">
    <property type="entry name" value="LIPOPROTEIN-RELATED"/>
    <property type="match status" value="1"/>
</dbReference>
<dbReference type="PANTHER" id="PTHR47572:SF4">
    <property type="entry name" value="LACTONASE DRP35"/>
    <property type="match status" value="1"/>
</dbReference>
<reference evidence="4" key="1">
    <citation type="submission" date="2016-11" db="EMBL/GenBank/DDBJ databases">
        <authorList>
            <person name="Varghese N."/>
            <person name="Submissions S."/>
        </authorList>
    </citation>
    <scope>NUCLEOTIDE SEQUENCE [LARGE SCALE GENOMIC DNA]</scope>
    <source>
        <strain evidence="4">DSM 21264</strain>
    </source>
</reference>
<protein>
    <submittedName>
        <fullName evidence="3">Gluconolactonase</fullName>
    </submittedName>
</protein>
<keyword evidence="4" id="KW-1185">Reference proteome</keyword>
<evidence type="ECO:0000313" key="3">
    <source>
        <dbReference type="EMBL" id="SHF54437.1"/>
    </source>
</evidence>
<dbReference type="SUPFAM" id="SSF63829">
    <property type="entry name" value="Calcium-dependent phosphotriesterase"/>
    <property type="match status" value="1"/>
</dbReference>
<dbReference type="AlphaFoldDB" id="A0A1M5CIK7"/>